<dbReference type="PANTHER" id="PTHR45737:SF6">
    <property type="entry name" value="VON WILLEBRAND FACTOR A DOMAIN-CONTAINING PROTEIN 5A"/>
    <property type="match status" value="1"/>
</dbReference>
<reference evidence="3 4" key="1">
    <citation type="submission" date="2013-06" db="EMBL/GenBank/DDBJ databases">
        <title>Draft genome sequence of Thauera terpenica.</title>
        <authorList>
            <person name="Liu B."/>
            <person name="Frostegard A.H."/>
            <person name="Shapleigh J.P."/>
        </authorList>
    </citation>
    <scope>NUCLEOTIDE SEQUENCE [LARGE SCALE GENOMIC DNA]</scope>
    <source>
        <strain evidence="3 4">58Eu</strain>
    </source>
</reference>
<dbReference type="STRING" id="1348657.M622_12740"/>
<evidence type="ECO:0000259" key="2">
    <source>
        <dbReference type="PROSITE" id="PS51468"/>
    </source>
</evidence>
<dbReference type="PROSITE" id="PS51468">
    <property type="entry name" value="VIT"/>
    <property type="match status" value="1"/>
</dbReference>
<dbReference type="InterPro" id="IPR013694">
    <property type="entry name" value="VIT"/>
</dbReference>
<gene>
    <name evidence="3" type="ORF">M622_12740</name>
</gene>
<dbReference type="eggNOG" id="COG2304">
    <property type="taxonomic scope" value="Bacteria"/>
</dbReference>
<dbReference type="PANTHER" id="PTHR45737">
    <property type="entry name" value="VON WILLEBRAND FACTOR A DOMAIN-CONTAINING PROTEIN 5A"/>
    <property type="match status" value="1"/>
</dbReference>
<dbReference type="Pfam" id="PF13768">
    <property type="entry name" value="VWA_3"/>
    <property type="match status" value="1"/>
</dbReference>
<dbReference type="SMART" id="SM00327">
    <property type="entry name" value="VWA"/>
    <property type="match status" value="1"/>
</dbReference>
<keyword evidence="4" id="KW-1185">Reference proteome</keyword>
<proteinExistence type="predicted"/>
<dbReference type="AlphaFoldDB" id="S9ZSB1"/>
<protein>
    <submittedName>
        <fullName evidence="3">von Willebrand factor A</fullName>
    </submittedName>
</protein>
<feature type="domain" description="VWFA" evidence="1">
    <location>
        <begin position="269"/>
        <end position="447"/>
    </location>
</feature>
<comment type="caution">
    <text evidence="3">The sequence shown here is derived from an EMBL/GenBank/DDBJ whole genome shotgun (WGS) entry which is preliminary data.</text>
</comment>
<dbReference type="RefSeq" id="WP_021248529.1">
    <property type="nucleotide sequence ID" value="NZ_ATJV01000045.1"/>
</dbReference>
<dbReference type="Proteomes" id="UP000015455">
    <property type="component" value="Unassembled WGS sequence"/>
</dbReference>
<dbReference type="InterPro" id="IPR002035">
    <property type="entry name" value="VWF_A"/>
</dbReference>
<evidence type="ECO:0000313" key="4">
    <source>
        <dbReference type="Proteomes" id="UP000015455"/>
    </source>
</evidence>
<organism evidence="3 4">
    <name type="scientific">Thauera terpenica 58Eu</name>
    <dbReference type="NCBI Taxonomy" id="1348657"/>
    <lineage>
        <taxon>Bacteria</taxon>
        <taxon>Pseudomonadati</taxon>
        <taxon>Pseudomonadota</taxon>
        <taxon>Betaproteobacteria</taxon>
        <taxon>Rhodocyclales</taxon>
        <taxon>Zoogloeaceae</taxon>
        <taxon>Thauera</taxon>
    </lineage>
</organism>
<dbReference type="PROSITE" id="PS50234">
    <property type="entry name" value="VWFA"/>
    <property type="match status" value="1"/>
</dbReference>
<feature type="domain" description="VIT" evidence="2">
    <location>
        <begin position="3"/>
        <end position="131"/>
    </location>
</feature>
<sequence>MMKQQSARLETRAGEALTLKGARFEGSLRSTLFEASLEQRFANPFDRHVELIYTFPLPWAAVLLGVDVLIGDRRLSGAVVERKQAEQGYEDAIAEGNTAILLEQNLDGSYTVNLGNLAPGETCVLRLRYAQVLQFEQQGLRLVVPTVIAPRYGDPVADAGLKPHQVVEHDLMVAYPFELSLRIEGALARARIGSPSHPLSMRLKGEGETSAMVVSLARDGQLDRDFILVLDEVVQDSLALCAQDTVQPGAVSVLTSFCPRVPAAEHPLAVKILVDCSGSMQGDSIATARRALQAIVAGLREGERFSLSRFGNTVEHRSRALWRTSAATRLAGQRWTAGLQADLGGTEMEKALDSTLALAGDAAVSLGAEEGAAPVDLLLITDGQIHAIERTVAKARALGHRVFVVGIGSASAEGVLRRLAEETAGACDFVAPGEAVQSAVLRMFARLRSQRMASLELAWPAGVKPVWMSALPGSVFDGDAVTAWARFAQVPDGTVRLVGRRAHAMAPELLGEASLTAVEHDSALNRMAVAAQIETLFAGEGAHSRQALELAVAYQLVSPLTHFLLVETRAEAGKPADMPDLVKVPSMLPAGFGGLGSLDFCIDPCMAPLTVNEAPEHYGSPAAASGAYLDFDDPFDAPVVLRSGRRADRGDTANKAGTYDIPAFLRRSANQDAGQPPRDDPRYWCAEPHYTGLTPLGLTQWLRSHPQAEWPQGHAELRRIGVGAAVLDWLEFVLAEGEGEALVVACFVQAMAQRDVHEALLSDTGTLGRLEALAQRVAAGAALKVIQADPAAEPINARLQVFVAVLRAQSWPDCVFELRDEVTVLG</sequence>
<dbReference type="OrthoDB" id="9784383at2"/>
<evidence type="ECO:0000313" key="3">
    <source>
        <dbReference type="EMBL" id="EPZ16417.1"/>
    </source>
</evidence>
<accession>S9ZSB1</accession>
<dbReference type="SUPFAM" id="SSF53300">
    <property type="entry name" value="vWA-like"/>
    <property type="match status" value="1"/>
</dbReference>
<dbReference type="SMART" id="SM00609">
    <property type="entry name" value="VIT"/>
    <property type="match status" value="1"/>
</dbReference>
<name>S9ZSB1_9RHOO</name>
<dbReference type="Gene3D" id="3.40.50.410">
    <property type="entry name" value="von Willebrand factor, type A domain"/>
    <property type="match status" value="1"/>
</dbReference>
<dbReference type="Pfam" id="PF08487">
    <property type="entry name" value="VIT"/>
    <property type="match status" value="1"/>
</dbReference>
<evidence type="ECO:0000259" key="1">
    <source>
        <dbReference type="PROSITE" id="PS50234"/>
    </source>
</evidence>
<dbReference type="EMBL" id="ATJV01000045">
    <property type="protein sequence ID" value="EPZ16417.1"/>
    <property type="molecule type" value="Genomic_DNA"/>
</dbReference>
<dbReference type="InterPro" id="IPR036465">
    <property type="entry name" value="vWFA_dom_sf"/>
</dbReference>
<dbReference type="PATRIC" id="fig|1348657.5.peg.1089"/>